<sequence>MKNLYEVTFYKGDNVLPNTYNIPAETEQDALVRLGQIYGDDKTYREDLEIKVVGIRLVMRG</sequence>
<evidence type="ECO:0000313" key="1">
    <source>
        <dbReference type="EMBL" id="AUO78771.1"/>
    </source>
</evidence>
<dbReference type="Proteomes" id="UP000240294">
    <property type="component" value="Genome"/>
</dbReference>
<organism evidence="1 2">
    <name type="scientific">Klebsiella phage vB_Kpn_F48</name>
    <dbReference type="NCBI Taxonomy" id="2070028"/>
    <lineage>
        <taxon>Viruses</taxon>
        <taxon>Duplodnaviria</taxon>
        <taxon>Heunggongvirae</taxon>
        <taxon>Uroviricota</taxon>
        <taxon>Caudoviricetes</taxon>
        <taxon>Marfavirus</taxon>
        <taxon>Marfavirus F48</taxon>
    </lineage>
</organism>
<name>A0A2I6UFM0_9CAUD</name>
<protein>
    <submittedName>
        <fullName evidence="1">Uncharacterized protein</fullName>
    </submittedName>
</protein>
<evidence type="ECO:0000313" key="2">
    <source>
        <dbReference type="Proteomes" id="UP000240294"/>
    </source>
</evidence>
<dbReference type="EMBL" id="MG746602">
    <property type="protein sequence ID" value="AUO78771.1"/>
    <property type="molecule type" value="Genomic_DNA"/>
</dbReference>
<gene>
    <name evidence="1" type="ORF">vBKpnF48_146</name>
</gene>
<keyword evidence="2" id="KW-1185">Reference proteome</keyword>
<reference evidence="2" key="1">
    <citation type="submission" date="2018-01" db="EMBL/GenBank/DDBJ databases">
        <title>Direct submission.</title>
        <authorList>
            <person name="Ciacci N."/>
        </authorList>
    </citation>
    <scope>NUCLEOTIDE SEQUENCE [LARGE SCALE GENOMIC DNA]</scope>
</reference>
<proteinExistence type="predicted"/>
<accession>A0A2I6UFM0</accession>